<organism evidence="2 3">
    <name type="scientific">Musa troglodytarum</name>
    <name type="common">fe'i banana</name>
    <dbReference type="NCBI Taxonomy" id="320322"/>
    <lineage>
        <taxon>Eukaryota</taxon>
        <taxon>Viridiplantae</taxon>
        <taxon>Streptophyta</taxon>
        <taxon>Embryophyta</taxon>
        <taxon>Tracheophyta</taxon>
        <taxon>Spermatophyta</taxon>
        <taxon>Magnoliopsida</taxon>
        <taxon>Liliopsida</taxon>
        <taxon>Zingiberales</taxon>
        <taxon>Musaceae</taxon>
        <taxon>Musa</taxon>
    </lineage>
</organism>
<proteinExistence type="predicted"/>
<dbReference type="Proteomes" id="UP001055439">
    <property type="component" value="Chromosome 6"/>
</dbReference>
<reference evidence="2" key="1">
    <citation type="submission" date="2022-05" db="EMBL/GenBank/DDBJ databases">
        <title>The Musa troglodytarum L. genome provides insights into the mechanism of non-climacteric behaviour and enrichment of carotenoids.</title>
        <authorList>
            <person name="Wang J."/>
        </authorList>
    </citation>
    <scope>NUCLEOTIDE SEQUENCE</scope>
    <source>
        <tissue evidence="2">Leaf</tissue>
    </source>
</reference>
<name>A0A9E7G4S1_9LILI</name>
<evidence type="ECO:0000313" key="3">
    <source>
        <dbReference type="Proteomes" id="UP001055439"/>
    </source>
</evidence>
<sequence length="110" mass="11839">MAIGLKRPSDEVILGQPRDGNTRFELLPPPDPAGPRFIARVKPFVSLGLTSVLWVGGMSSIQGSPGPDCWWSITRFKSFGQGAQISFPGRSRPNTARLAIDFLTADAAVD</sequence>
<protein>
    <submittedName>
        <fullName evidence="2">Uncharacterized protein</fullName>
    </submittedName>
</protein>
<evidence type="ECO:0000313" key="2">
    <source>
        <dbReference type="EMBL" id="URE08836.1"/>
    </source>
</evidence>
<gene>
    <name evidence="2" type="ORF">MUK42_36663</name>
</gene>
<accession>A0A9E7G4S1</accession>
<keyword evidence="3" id="KW-1185">Reference proteome</keyword>
<evidence type="ECO:0000256" key="1">
    <source>
        <dbReference type="SAM" id="MobiDB-lite"/>
    </source>
</evidence>
<dbReference type="AlphaFoldDB" id="A0A9E7G4S1"/>
<dbReference type="EMBL" id="CP097508">
    <property type="protein sequence ID" value="URE08836.1"/>
    <property type="molecule type" value="Genomic_DNA"/>
</dbReference>
<feature type="region of interest" description="Disordered" evidence="1">
    <location>
        <begin position="1"/>
        <end position="23"/>
    </location>
</feature>